<reference evidence="3" key="1">
    <citation type="submission" date="2019-10" db="EMBL/GenBank/DDBJ databases">
        <authorList>
            <consortium name="DOE Joint Genome Institute"/>
            <person name="Kuo A."/>
            <person name="Miyauchi S."/>
            <person name="Kiss E."/>
            <person name="Drula E."/>
            <person name="Kohler A."/>
            <person name="Sanchez-Garcia M."/>
            <person name="Andreopoulos B."/>
            <person name="Barry K.W."/>
            <person name="Bonito G."/>
            <person name="Buee M."/>
            <person name="Carver A."/>
            <person name="Chen C."/>
            <person name="Cichocki N."/>
            <person name="Clum A."/>
            <person name="Culley D."/>
            <person name="Crous P.W."/>
            <person name="Fauchery L."/>
            <person name="Girlanda M."/>
            <person name="Hayes R."/>
            <person name="Keri Z."/>
            <person name="LaButti K."/>
            <person name="Lipzen A."/>
            <person name="Lombard V."/>
            <person name="Magnuson J."/>
            <person name="Maillard F."/>
            <person name="Morin E."/>
            <person name="Murat C."/>
            <person name="Nolan M."/>
            <person name="Ohm R."/>
            <person name="Pangilinan J."/>
            <person name="Pereira M."/>
            <person name="Perotto S."/>
            <person name="Peter M."/>
            <person name="Riley R."/>
            <person name="Sitrit Y."/>
            <person name="Stielow B."/>
            <person name="Szollosi G."/>
            <person name="Zifcakova L."/>
            <person name="Stursova M."/>
            <person name="Spatafora J.W."/>
            <person name="Tedersoo L."/>
            <person name="Vaario L.-M."/>
            <person name="Yamada A."/>
            <person name="Yan M."/>
            <person name="Wang P."/>
            <person name="Xu J."/>
            <person name="Bruns T."/>
            <person name="Baldrian P."/>
            <person name="Vilgalys R."/>
            <person name="Henrissat B."/>
            <person name="Grigoriev I.V."/>
            <person name="Hibbett D."/>
            <person name="Nagy L.G."/>
            <person name="Martin F.M."/>
        </authorList>
    </citation>
    <scope>NUCLEOTIDE SEQUENCE</scope>
    <source>
        <strain evidence="3">Prilba</strain>
    </source>
</reference>
<dbReference type="Proteomes" id="UP000759537">
    <property type="component" value="Unassembled WGS sequence"/>
</dbReference>
<feature type="region of interest" description="Disordered" evidence="1">
    <location>
        <begin position="68"/>
        <end position="99"/>
    </location>
</feature>
<comment type="caution">
    <text evidence="3">The sequence shown here is derived from an EMBL/GenBank/DDBJ whole genome shotgun (WGS) entry which is preliminary data.</text>
</comment>
<evidence type="ECO:0000313" key="4">
    <source>
        <dbReference type="Proteomes" id="UP000759537"/>
    </source>
</evidence>
<protein>
    <submittedName>
        <fullName evidence="3">Uncharacterized protein</fullName>
    </submittedName>
</protein>
<organism evidence="3 4">
    <name type="scientific">Russula ochroleuca</name>
    <dbReference type="NCBI Taxonomy" id="152965"/>
    <lineage>
        <taxon>Eukaryota</taxon>
        <taxon>Fungi</taxon>
        <taxon>Dikarya</taxon>
        <taxon>Basidiomycota</taxon>
        <taxon>Agaricomycotina</taxon>
        <taxon>Agaricomycetes</taxon>
        <taxon>Russulales</taxon>
        <taxon>Russulaceae</taxon>
        <taxon>Russula</taxon>
    </lineage>
</organism>
<sequence length="144" mass="15870">MMIAMISWLCSLCQLHDCPISCRPQCTYQTFSPEPCLSSKHKVSAQSADQSTKMTGSAPMMSMVKKGIVNPEDPHTVPSVTYQPSHTSRSPESQSTSTLRLWSVTTPTEKEIPWPCHGQKNGAFELEADDDIVRLCDGPPDSEI</sequence>
<evidence type="ECO:0000313" key="3">
    <source>
        <dbReference type="EMBL" id="KAF8485161.1"/>
    </source>
</evidence>
<feature type="chain" id="PRO_5040368355" evidence="2">
    <location>
        <begin position="16"/>
        <end position="144"/>
    </location>
</feature>
<accession>A0A9P5TCV7</accession>
<proteinExistence type="predicted"/>
<feature type="compositionally biased region" description="Polar residues" evidence="1">
    <location>
        <begin position="78"/>
        <end position="99"/>
    </location>
</feature>
<keyword evidence="2" id="KW-0732">Signal</keyword>
<reference evidence="3" key="2">
    <citation type="journal article" date="2020" name="Nat. Commun.">
        <title>Large-scale genome sequencing of mycorrhizal fungi provides insights into the early evolution of symbiotic traits.</title>
        <authorList>
            <person name="Miyauchi S."/>
            <person name="Kiss E."/>
            <person name="Kuo A."/>
            <person name="Drula E."/>
            <person name="Kohler A."/>
            <person name="Sanchez-Garcia M."/>
            <person name="Morin E."/>
            <person name="Andreopoulos B."/>
            <person name="Barry K.W."/>
            <person name="Bonito G."/>
            <person name="Buee M."/>
            <person name="Carver A."/>
            <person name="Chen C."/>
            <person name="Cichocki N."/>
            <person name="Clum A."/>
            <person name="Culley D."/>
            <person name="Crous P.W."/>
            <person name="Fauchery L."/>
            <person name="Girlanda M."/>
            <person name="Hayes R.D."/>
            <person name="Keri Z."/>
            <person name="LaButti K."/>
            <person name="Lipzen A."/>
            <person name="Lombard V."/>
            <person name="Magnuson J."/>
            <person name="Maillard F."/>
            <person name="Murat C."/>
            <person name="Nolan M."/>
            <person name="Ohm R.A."/>
            <person name="Pangilinan J."/>
            <person name="Pereira M.F."/>
            <person name="Perotto S."/>
            <person name="Peter M."/>
            <person name="Pfister S."/>
            <person name="Riley R."/>
            <person name="Sitrit Y."/>
            <person name="Stielow J.B."/>
            <person name="Szollosi G."/>
            <person name="Zifcakova L."/>
            <person name="Stursova M."/>
            <person name="Spatafora J.W."/>
            <person name="Tedersoo L."/>
            <person name="Vaario L.M."/>
            <person name="Yamada A."/>
            <person name="Yan M."/>
            <person name="Wang P."/>
            <person name="Xu J."/>
            <person name="Bruns T."/>
            <person name="Baldrian P."/>
            <person name="Vilgalys R."/>
            <person name="Dunand C."/>
            <person name="Henrissat B."/>
            <person name="Grigoriev I.V."/>
            <person name="Hibbett D."/>
            <person name="Nagy L.G."/>
            <person name="Martin F.M."/>
        </authorList>
    </citation>
    <scope>NUCLEOTIDE SEQUENCE</scope>
    <source>
        <strain evidence="3">Prilba</strain>
    </source>
</reference>
<keyword evidence="4" id="KW-1185">Reference proteome</keyword>
<name>A0A9P5TCV7_9AGAM</name>
<dbReference type="AlphaFoldDB" id="A0A9P5TCV7"/>
<evidence type="ECO:0000256" key="2">
    <source>
        <dbReference type="SAM" id="SignalP"/>
    </source>
</evidence>
<feature type="signal peptide" evidence="2">
    <location>
        <begin position="1"/>
        <end position="15"/>
    </location>
</feature>
<evidence type="ECO:0000256" key="1">
    <source>
        <dbReference type="SAM" id="MobiDB-lite"/>
    </source>
</evidence>
<gene>
    <name evidence="3" type="ORF">DFH94DRAFT_266164</name>
</gene>
<dbReference type="EMBL" id="WHVB01000003">
    <property type="protein sequence ID" value="KAF8485161.1"/>
    <property type="molecule type" value="Genomic_DNA"/>
</dbReference>
<dbReference type="OrthoDB" id="67700at2759"/>